<organism evidence="2 3">
    <name type="scientific">Coprinopsis cinerea (strain Okayama-7 / 130 / ATCC MYA-4618 / FGSC 9003)</name>
    <name type="common">Inky cap fungus</name>
    <name type="synonym">Hormographiella aspergillata</name>
    <dbReference type="NCBI Taxonomy" id="240176"/>
    <lineage>
        <taxon>Eukaryota</taxon>
        <taxon>Fungi</taxon>
        <taxon>Dikarya</taxon>
        <taxon>Basidiomycota</taxon>
        <taxon>Agaricomycotina</taxon>
        <taxon>Agaricomycetes</taxon>
        <taxon>Agaricomycetidae</taxon>
        <taxon>Agaricales</taxon>
        <taxon>Agaricineae</taxon>
        <taxon>Psathyrellaceae</taxon>
        <taxon>Coprinopsis</taxon>
    </lineage>
</organism>
<comment type="caution">
    <text evidence="2">The sequence shown here is derived from an EMBL/GenBank/DDBJ whole genome shotgun (WGS) entry which is preliminary data.</text>
</comment>
<dbReference type="GeneID" id="6006193"/>
<dbReference type="VEuPathDB" id="FungiDB:CC1G_05967"/>
<dbReference type="InParanoid" id="A8N4I9"/>
<dbReference type="SUPFAM" id="SSF48452">
    <property type="entry name" value="TPR-like"/>
    <property type="match status" value="1"/>
</dbReference>
<protein>
    <recommendedName>
        <fullName evidence="1">CHAT domain-containing protein</fullName>
    </recommendedName>
</protein>
<evidence type="ECO:0000313" key="2">
    <source>
        <dbReference type="EMBL" id="EAU91980.2"/>
    </source>
</evidence>
<evidence type="ECO:0000259" key="1">
    <source>
        <dbReference type="Pfam" id="PF12770"/>
    </source>
</evidence>
<reference evidence="2 3" key="1">
    <citation type="journal article" date="2010" name="Proc. Natl. Acad. Sci. U.S.A.">
        <title>Insights into evolution of multicellular fungi from the assembled chromosomes of the mushroom Coprinopsis cinerea (Coprinus cinereus).</title>
        <authorList>
            <person name="Stajich J.E."/>
            <person name="Wilke S.K."/>
            <person name="Ahren D."/>
            <person name="Au C.H."/>
            <person name="Birren B.W."/>
            <person name="Borodovsky M."/>
            <person name="Burns C."/>
            <person name="Canback B."/>
            <person name="Casselton L.A."/>
            <person name="Cheng C.K."/>
            <person name="Deng J."/>
            <person name="Dietrich F.S."/>
            <person name="Fargo D.C."/>
            <person name="Farman M.L."/>
            <person name="Gathman A.C."/>
            <person name="Goldberg J."/>
            <person name="Guigo R."/>
            <person name="Hoegger P.J."/>
            <person name="Hooker J.B."/>
            <person name="Huggins A."/>
            <person name="James T.Y."/>
            <person name="Kamada T."/>
            <person name="Kilaru S."/>
            <person name="Kodira C."/>
            <person name="Kues U."/>
            <person name="Kupfer D."/>
            <person name="Kwan H.S."/>
            <person name="Lomsadze A."/>
            <person name="Li W."/>
            <person name="Lilly W.W."/>
            <person name="Ma L.J."/>
            <person name="Mackey A.J."/>
            <person name="Manning G."/>
            <person name="Martin F."/>
            <person name="Muraguchi H."/>
            <person name="Natvig D.O."/>
            <person name="Palmerini H."/>
            <person name="Ramesh M.A."/>
            <person name="Rehmeyer C.J."/>
            <person name="Roe B.A."/>
            <person name="Shenoy N."/>
            <person name="Stanke M."/>
            <person name="Ter-Hovhannisyan V."/>
            <person name="Tunlid A."/>
            <person name="Velagapudi R."/>
            <person name="Vision T.J."/>
            <person name="Zeng Q."/>
            <person name="Zolan M.E."/>
            <person name="Pukkila P.J."/>
        </authorList>
    </citation>
    <scope>NUCLEOTIDE SEQUENCE [LARGE SCALE GENOMIC DNA]</scope>
    <source>
        <strain evidence="3">Okayama-7 / 130 / ATCC MYA-4618 / FGSC 9003</strain>
    </source>
</reference>
<dbReference type="InterPro" id="IPR024983">
    <property type="entry name" value="CHAT_dom"/>
</dbReference>
<evidence type="ECO:0000313" key="3">
    <source>
        <dbReference type="Proteomes" id="UP000001861"/>
    </source>
</evidence>
<dbReference type="Pfam" id="PF12770">
    <property type="entry name" value="CHAT"/>
    <property type="match status" value="1"/>
</dbReference>
<feature type="domain" description="CHAT" evidence="1">
    <location>
        <begin position="1189"/>
        <end position="1434"/>
    </location>
</feature>
<dbReference type="KEGG" id="cci:CC1G_05967"/>
<dbReference type="eggNOG" id="KOG4626">
    <property type="taxonomic scope" value="Eukaryota"/>
</dbReference>
<keyword evidence="3" id="KW-1185">Reference proteome</keyword>
<gene>
    <name evidence="2" type="ORF">CC1G_05967</name>
</gene>
<dbReference type="InterPro" id="IPR011990">
    <property type="entry name" value="TPR-like_helical_dom_sf"/>
</dbReference>
<accession>A8N4I9</accession>
<dbReference type="RefSeq" id="XP_001829758.2">
    <property type="nucleotide sequence ID" value="XM_001829706.2"/>
</dbReference>
<dbReference type="OMA" id="DIEGMAC"/>
<dbReference type="EMBL" id="AACS02000003">
    <property type="protein sequence ID" value="EAU91980.2"/>
    <property type="molecule type" value="Genomic_DNA"/>
</dbReference>
<dbReference type="Proteomes" id="UP000001861">
    <property type="component" value="Unassembled WGS sequence"/>
</dbReference>
<name>A8N4I9_COPC7</name>
<dbReference type="Gene3D" id="1.25.40.10">
    <property type="entry name" value="Tetratricopeptide repeat domain"/>
    <property type="match status" value="2"/>
</dbReference>
<proteinExistence type="predicted"/>
<sequence length="1488" mass="165756">MSCSSFFRDEAQNADTDTFSFTDATDLSTPSYAKRRFMLSNYTIESTGSEVDLQGAQLVMTVVGAGGGEVWLLKSVENSRDKWELDPPAVFIIPGTSLTALEIVFVLRNGEGQDIGHARIESGELDSLVFDVRRKGKQDVARDFSIPNAVEGTFLRVSMEFDIMIDPAIHPFDMSDPDALEARYVTWIRTIYGITGQFRVPGKVQEANDCISFLRSAMHSVSKLNPFTTHLTALLAMTLNYRFKSTGNTDDLNDAIDNQERLLEAMGRANQDTRIQCLTDLVAMLRMRHSLFKTSEDLDRAVAEAKSATVEAGENVSNLLKSTESLVAALVTRQTLEDLEEASNALERLVEFIPEDSPVYRQKLVQLGAILDLRHQPSRDDEIFAKMYHWQSRLVQLTPDDDPGVVPNLRALQEICLHRGLVKEPDDAQSLDHAIELARTILHLPFESMVHHPPITFTRQSIQIDLAHCLHQRFRRAKSGDRSDVDEAIEIYTEVVDNFEGEEGQYPMELLSLANCYESRYERLFLLEDIVEAISYGKKAINLMTDANHPRFTDALGSLVQYLHKATDRTERAEYVDEAVAVARRALDLAPEGHPKHDFYSYSYAMALASRFERYGDLHDIEEALPILRRLVQHVPETERVHALYVGGLSTCLLHRFSQSQDLADLNQCISYQQKAISFIPEDDENRLISLSTLASAYQLRYNITKENLDILEAVSVSRQIVEGTPSGNPLLPSRLHNFAAVLYTYYNGEKHTADLQAAINAVVRAMGLCSQEDPAYPKLLVFGSSLMMVWITDTKPEGDLLKFMDEPISFLKNALDHLPAGHPERVVTLKNLGNAYRRRFNAGHDVEDVKTTISYLKEAADNTSVEDADIASIWLTLGHDHVRVYEAEKKKEDLDIAISFYRKAATSTVGSPETRMHAARWWAVFSIEAGHPSDDTLEAFGIAINLLSRVADLELTVENRHSRLSNASHLSLEAAATALTFSRPDKALEWLEQGRCLVWSQINNLRKPVDELRDRDPGLAARVVRVSRDLERAAARRNKMELQLNPKLYEKVSLQNEITRHVQLAREWTELLKTVRGMPGFEEFLLPEPCSRLLKHLPSSGVVVVINVFRSRCDALVLSSGSDTPLHIPLLEFSLSKAEKLRDSLKRRLSSSGLRMREAFDQAGDERAFGPKSKLNGRLARENVLADALRQLWICVAKPVLDVLELPRAIFPTKRIWWCTTGPLAFLPLHAAGIYGAGKENICVADFAVSSYAPTVSSITERVRKGAVPPVESQGLFLVSQPSVQGLPPIPGTTKEVKKISDLASTHAIRNLSLEGKDSPVDVALKKMAEYSCIHFACHAVQDMEDALESGFFMYDRRLNLSTIIESNLENSDLAFLSACQTSAGNESFAEEAVHLAAGMLAAGYRGVVATMWSIADGHAPMVAEEFYRRLFEGEAGGEDGGGACGSGITGSAAAFALHYAVGRLRDSLDESEASLLAWMPYVHFGL</sequence>
<dbReference type="HOGENOM" id="CLU_001305_0_3_1"/>
<dbReference type="OrthoDB" id="9991317at2759"/>